<dbReference type="GO" id="GO:0016787">
    <property type="term" value="F:hydrolase activity"/>
    <property type="evidence" value="ECO:0007669"/>
    <property type="project" value="UniProtKB-KW"/>
</dbReference>
<sequence>MKPSVARRLAAALLLGLAAHTLAGKDEAKDEAKDEKPKFDWSSLEPSRDVVYGDCYKEYRCARLLVPLDWRNASDNRTVALAIIKLPAAVPASDPSFAGPILVPYELGLVRAMSARCRDADAHDPVFEHMGTPSVARDMVHIVDKLAELRHREAAPDVALELKRRQGDDVPRLQYMGFSYGTVLGNYFASLFPERVGRLLLDGVANAVDYSTGAGWLSNTVDADEIAVAFFDGCHKAGPLECALARSSDSSGRDICTRFDAWLRDLDESPLDASVSPTGSVVAITSRDVREMFASVVYQPIRLFSAFARTINETMAGNATGFIGLLDSQGYFPNLLEACPVNEQRANRSEPPDGVRDSNLGILCGDGDSVKDKGTPWWRQYVRDQVRQSRLMGPTWASIRMSCSAWPFTQKWIFKGPFTSPEAVTGPSGRPVPGKPAAPLLFLSNRLDPVTPLRAARAMASAHPGAGLVVQQAIGHCAIASADSPCLAKVIADYFDSGAVPDNETTCTVECGPWDRGCNVSTYKDTPSSINIRRVAVLPLGLTY</sequence>
<proteinExistence type="inferred from homology"/>
<name>A0A0F7ZNA9_9HYPO</name>
<dbReference type="InterPro" id="IPR013595">
    <property type="entry name" value="Pept_S33_TAP-like_C"/>
</dbReference>
<organism evidence="5 6">
    <name type="scientific">Hirsutella minnesotensis 3608</name>
    <dbReference type="NCBI Taxonomy" id="1043627"/>
    <lineage>
        <taxon>Eukaryota</taxon>
        <taxon>Fungi</taxon>
        <taxon>Dikarya</taxon>
        <taxon>Ascomycota</taxon>
        <taxon>Pezizomycotina</taxon>
        <taxon>Sordariomycetes</taxon>
        <taxon>Hypocreomycetidae</taxon>
        <taxon>Hypocreales</taxon>
        <taxon>Ophiocordycipitaceae</taxon>
        <taxon>Hirsutella</taxon>
    </lineage>
</organism>
<feature type="domain" description="Peptidase S33 tripeptidyl aminopeptidase-like C-terminal" evidence="4">
    <location>
        <begin position="391"/>
        <end position="507"/>
    </location>
</feature>
<dbReference type="EMBL" id="KQ030535">
    <property type="protein sequence ID" value="KJZ73430.1"/>
    <property type="molecule type" value="Genomic_DNA"/>
</dbReference>
<evidence type="ECO:0000256" key="2">
    <source>
        <dbReference type="ARBA" id="ARBA00022801"/>
    </source>
</evidence>
<reference evidence="5 6" key="1">
    <citation type="journal article" date="2014" name="Genome Biol. Evol.">
        <title>Comparative genomics and transcriptomics analyses reveal divergent lifestyle features of nematode endoparasitic fungus Hirsutella minnesotensis.</title>
        <authorList>
            <person name="Lai Y."/>
            <person name="Liu K."/>
            <person name="Zhang X."/>
            <person name="Zhang X."/>
            <person name="Li K."/>
            <person name="Wang N."/>
            <person name="Shu C."/>
            <person name="Wu Y."/>
            <person name="Wang C."/>
            <person name="Bushley K.E."/>
            <person name="Xiang M."/>
            <person name="Liu X."/>
        </authorList>
    </citation>
    <scope>NUCLEOTIDE SEQUENCE [LARGE SCALE GENOMIC DNA]</scope>
    <source>
        <strain evidence="5 6">3608</strain>
    </source>
</reference>
<dbReference type="PANTHER" id="PTHR43248:SF25">
    <property type="entry name" value="AB HYDROLASE-1 DOMAIN-CONTAINING PROTEIN-RELATED"/>
    <property type="match status" value="1"/>
</dbReference>
<evidence type="ECO:0000313" key="5">
    <source>
        <dbReference type="EMBL" id="KJZ73430.1"/>
    </source>
</evidence>
<accession>A0A0F7ZNA9</accession>
<feature type="signal peptide" evidence="3">
    <location>
        <begin position="1"/>
        <end position="23"/>
    </location>
</feature>
<dbReference type="PANTHER" id="PTHR43248">
    <property type="entry name" value="2-SUCCINYL-6-HYDROXY-2,4-CYCLOHEXADIENE-1-CARBOXYLATE SYNTHASE"/>
    <property type="match status" value="1"/>
</dbReference>
<keyword evidence="2" id="KW-0378">Hydrolase</keyword>
<dbReference type="Proteomes" id="UP000054481">
    <property type="component" value="Unassembled WGS sequence"/>
</dbReference>
<dbReference type="Pfam" id="PF08386">
    <property type="entry name" value="Abhydrolase_4"/>
    <property type="match status" value="1"/>
</dbReference>
<keyword evidence="3" id="KW-0732">Signal</keyword>
<protein>
    <recommendedName>
        <fullName evidence="4">Peptidase S33 tripeptidyl aminopeptidase-like C-terminal domain-containing protein</fullName>
    </recommendedName>
</protein>
<dbReference type="InterPro" id="IPR029058">
    <property type="entry name" value="AB_hydrolase_fold"/>
</dbReference>
<dbReference type="SUPFAM" id="SSF53474">
    <property type="entry name" value="alpha/beta-Hydrolases"/>
    <property type="match status" value="1"/>
</dbReference>
<evidence type="ECO:0000259" key="4">
    <source>
        <dbReference type="Pfam" id="PF08386"/>
    </source>
</evidence>
<evidence type="ECO:0000256" key="1">
    <source>
        <dbReference type="ARBA" id="ARBA00010088"/>
    </source>
</evidence>
<dbReference type="InterPro" id="IPR051601">
    <property type="entry name" value="Serine_prot/Carboxylest_S33"/>
</dbReference>
<gene>
    <name evidence="5" type="ORF">HIM_07224</name>
</gene>
<dbReference type="AlphaFoldDB" id="A0A0F7ZNA9"/>
<comment type="similarity">
    <text evidence="1">Belongs to the peptidase S33 family.</text>
</comment>
<keyword evidence="6" id="KW-1185">Reference proteome</keyword>
<evidence type="ECO:0000256" key="3">
    <source>
        <dbReference type="SAM" id="SignalP"/>
    </source>
</evidence>
<dbReference type="Gene3D" id="3.40.50.1820">
    <property type="entry name" value="alpha/beta hydrolase"/>
    <property type="match status" value="2"/>
</dbReference>
<evidence type="ECO:0000313" key="6">
    <source>
        <dbReference type="Proteomes" id="UP000054481"/>
    </source>
</evidence>
<feature type="chain" id="PRO_5002525913" description="Peptidase S33 tripeptidyl aminopeptidase-like C-terminal domain-containing protein" evidence="3">
    <location>
        <begin position="24"/>
        <end position="544"/>
    </location>
</feature>
<dbReference type="OrthoDB" id="425534at2759"/>